<evidence type="ECO:0000313" key="3">
    <source>
        <dbReference type="EMBL" id="CAB9517209.1"/>
    </source>
</evidence>
<dbReference type="Pfam" id="PF10021">
    <property type="entry name" value="PARG_cat_microb"/>
    <property type="match status" value="1"/>
</dbReference>
<dbReference type="InterPro" id="IPR043472">
    <property type="entry name" value="Macro_dom-like"/>
</dbReference>
<feature type="domain" description="Microbial-type PARG catalytic" evidence="2">
    <location>
        <begin position="104"/>
        <end position="257"/>
    </location>
</feature>
<dbReference type="Gene3D" id="3.40.220.10">
    <property type="entry name" value="Leucine Aminopeptidase, subunit E, domain 1"/>
    <property type="match status" value="1"/>
</dbReference>
<dbReference type="Proteomes" id="UP001153069">
    <property type="component" value="Unassembled WGS sequence"/>
</dbReference>
<dbReference type="NCBIfam" id="TIGR02452">
    <property type="entry name" value="TIGR02452 family protein"/>
    <property type="match status" value="1"/>
</dbReference>
<dbReference type="InterPro" id="IPR019261">
    <property type="entry name" value="PARG_cat_microbial"/>
</dbReference>
<sequence>MEMATETQRLEALAREWEWPQALSRSFKGPPKSEADLEKRKEHKLEVKQFLANLTAEQRNMLIPPKTKTTKASEKKKNTGNTAKPNNKGGAPSKKRRDQRREAAQETLEVLNTGQYHTEDGRLVSIEQELQASVEGTRLCRPADLLEESLIRKATTFQGQSCLEVHNETTFAGARALLQRNAARVCVLNFASAKSPGGGFLNGAKAQEEDLALRSGLYACLSRGNGVADYYTENQTTRDGIYTHHMIYSPDVPVFREDGEVGRFLEVPCQVSIITSPAPNATVFQQKNTRVRSKKHVTKQTNPPDDMPAEYWQIFQERIRHVLHVAIANGHSNLVLGAWGCGVFGNDPAKVAQLFATELQAVAGHLEAVRFSIWAGDRVDDPNLVAFQRQFA</sequence>
<evidence type="ECO:0000259" key="2">
    <source>
        <dbReference type="Pfam" id="PF10021"/>
    </source>
</evidence>
<evidence type="ECO:0000256" key="1">
    <source>
        <dbReference type="SAM" id="MobiDB-lite"/>
    </source>
</evidence>
<feature type="compositionally biased region" description="Basic and acidic residues" evidence="1">
    <location>
        <begin position="8"/>
        <end position="18"/>
    </location>
</feature>
<feature type="region of interest" description="Disordered" evidence="1">
    <location>
        <begin position="1"/>
        <end position="41"/>
    </location>
</feature>
<protein>
    <recommendedName>
        <fullName evidence="2">Microbial-type PARG catalytic domain-containing protein</fullName>
    </recommendedName>
</protein>
<proteinExistence type="predicted"/>
<accession>A0A9N8EBE7</accession>
<feature type="region of interest" description="Disordered" evidence="1">
    <location>
        <begin position="57"/>
        <end position="104"/>
    </location>
</feature>
<dbReference type="InterPro" id="IPR012664">
    <property type="entry name" value="CHP02452"/>
</dbReference>
<dbReference type="OrthoDB" id="9985428at2759"/>
<dbReference type="PANTHER" id="PTHR35596">
    <property type="entry name" value="DUF2263 DOMAIN-CONTAINING PROTEIN"/>
    <property type="match status" value="1"/>
</dbReference>
<dbReference type="AlphaFoldDB" id="A0A9N8EBE7"/>
<reference evidence="3" key="1">
    <citation type="submission" date="2020-06" db="EMBL/GenBank/DDBJ databases">
        <authorList>
            <consortium name="Plant Systems Biology data submission"/>
        </authorList>
    </citation>
    <scope>NUCLEOTIDE SEQUENCE</scope>
    <source>
        <strain evidence="3">D6</strain>
    </source>
</reference>
<comment type="caution">
    <text evidence="3">The sequence shown here is derived from an EMBL/GenBank/DDBJ whole genome shotgun (WGS) entry which is preliminary data.</text>
</comment>
<evidence type="ECO:0000313" key="4">
    <source>
        <dbReference type="Proteomes" id="UP001153069"/>
    </source>
</evidence>
<name>A0A9N8EBE7_9STRA</name>
<feature type="compositionally biased region" description="Basic and acidic residues" evidence="1">
    <location>
        <begin position="31"/>
        <end position="41"/>
    </location>
</feature>
<keyword evidence="4" id="KW-1185">Reference proteome</keyword>
<dbReference type="SUPFAM" id="SSF52949">
    <property type="entry name" value="Macro domain-like"/>
    <property type="match status" value="1"/>
</dbReference>
<organism evidence="3 4">
    <name type="scientific">Seminavis robusta</name>
    <dbReference type="NCBI Taxonomy" id="568900"/>
    <lineage>
        <taxon>Eukaryota</taxon>
        <taxon>Sar</taxon>
        <taxon>Stramenopiles</taxon>
        <taxon>Ochrophyta</taxon>
        <taxon>Bacillariophyta</taxon>
        <taxon>Bacillariophyceae</taxon>
        <taxon>Bacillariophycidae</taxon>
        <taxon>Naviculales</taxon>
        <taxon>Naviculaceae</taxon>
        <taxon>Seminavis</taxon>
    </lineage>
</organism>
<gene>
    <name evidence="3" type="ORF">SEMRO_840_G209360.2</name>
</gene>
<dbReference type="PANTHER" id="PTHR35596:SF1">
    <property type="entry name" value="MICROBIAL-TYPE PARG CATALYTIC DOMAIN-CONTAINING PROTEIN"/>
    <property type="match status" value="1"/>
</dbReference>
<dbReference type="EMBL" id="CAICTM010000839">
    <property type="protein sequence ID" value="CAB9517209.1"/>
    <property type="molecule type" value="Genomic_DNA"/>
</dbReference>